<feature type="domain" description="LysM" evidence="2">
    <location>
        <begin position="103"/>
        <end position="146"/>
    </location>
</feature>
<dbReference type="InterPro" id="IPR050570">
    <property type="entry name" value="Cell_wall_metabolism_enzyme"/>
</dbReference>
<dbReference type="CDD" id="cd12797">
    <property type="entry name" value="M23_peptidase"/>
    <property type="match status" value="1"/>
</dbReference>
<evidence type="ECO:0000313" key="4">
    <source>
        <dbReference type="Proteomes" id="UP000471031"/>
    </source>
</evidence>
<evidence type="ECO:0000256" key="1">
    <source>
        <dbReference type="SAM" id="MobiDB-lite"/>
    </source>
</evidence>
<dbReference type="PANTHER" id="PTHR21666:SF270">
    <property type="entry name" value="MUREIN HYDROLASE ACTIVATOR ENVC"/>
    <property type="match status" value="1"/>
</dbReference>
<comment type="caution">
    <text evidence="3">The sequence shown here is derived from an EMBL/GenBank/DDBJ whole genome shotgun (WGS) entry which is preliminary data.</text>
</comment>
<dbReference type="InterPro" id="IPR016047">
    <property type="entry name" value="M23ase_b-sheet_dom"/>
</dbReference>
<dbReference type="SMART" id="SM00257">
    <property type="entry name" value="LysM"/>
    <property type="match status" value="1"/>
</dbReference>
<reference evidence="3 4" key="1">
    <citation type="submission" date="2020-01" db="EMBL/GenBank/DDBJ databases">
        <title>Whole genome sequence of Heliobacterium gestii DSM 11169.</title>
        <authorList>
            <person name="Kyndt J.A."/>
            <person name="Meyer T.E."/>
        </authorList>
    </citation>
    <scope>NUCLEOTIDE SEQUENCE [LARGE SCALE GENOMIC DNA]</scope>
    <source>
        <strain evidence="3 4">DSM 11169</strain>
    </source>
</reference>
<dbReference type="OrthoDB" id="9814460at2"/>
<accession>A0A845LCT6</accession>
<dbReference type="SUPFAM" id="SSF54106">
    <property type="entry name" value="LysM domain"/>
    <property type="match status" value="1"/>
</dbReference>
<name>A0A845LCT6_HELGE</name>
<feature type="region of interest" description="Disordered" evidence="1">
    <location>
        <begin position="55"/>
        <end position="99"/>
    </location>
</feature>
<dbReference type="Proteomes" id="UP000471031">
    <property type="component" value="Unassembled WGS sequence"/>
</dbReference>
<dbReference type="PANTHER" id="PTHR21666">
    <property type="entry name" value="PEPTIDASE-RELATED"/>
    <property type="match status" value="1"/>
</dbReference>
<dbReference type="GO" id="GO:0004222">
    <property type="term" value="F:metalloendopeptidase activity"/>
    <property type="evidence" value="ECO:0007669"/>
    <property type="project" value="TreeGrafter"/>
</dbReference>
<proteinExistence type="predicted"/>
<dbReference type="Pfam" id="PF01476">
    <property type="entry name" value="LysM"/>
    <property type="match status" value="1"/>
</dbReference>
<dbReference type="CDD" id="cd00118">
    <property type="entry name" value="LysM"/>
    <property type="match status" value="1"/>
</dbReference>
<dbReference type="EMBL" id="WXEX01000006">
    <property type="protein sequence ID" value="MZP43174.1"/>
    <property type="molecule type" value="Genomic_DNA"/>
</dbReference>
<sequence length="304" mass="32247">MIPIQRDGRRPLGFFRLLLFSLIGALLIHPVAGDAAESDLWRLLKGDLTLTETVDRDGTATGQEFESDDGAVDGSRAATSDGSAGASVDGTGDPAEAAKDGWRLHRVSAGETLFGIARSHGLTVEELRQRNELKNGLLQPGQALRVPASGKRTVGEASREMATGATIPALPSRGAVLSSMLTPLDGVVTSPFGPRRGAFHHGIDIAGDRGETIRAAQRGRILFAGWKPIYGRTVIVEHPYGVVTLYAHAQKVLVREGDEVERGQPIAQVGATGVATGPHLHFEVRLDSRTVNPATYLRGVSTSV</sequence>
<dbReference type="AlphaFoldDB" id="A0A845LCT6"/>
<dbReference type="SUPFAM" id="SSF51261">
    <property type="entry name" value="Duplicated hybrid motif"/>
    <property type="match status" value="1"/>
</dbReference>
<gene>
    <name evidence="3" type="ORF">GTO89_09005</name>
</gene>
<dbReference type="Pfam" id="PF01551">
    <property type="entry name" value="Peptidase_M23"/>
    <property type="match status" value="1"/>
</dbReference>
<dbReference type="InterPro" id="IPR018392">
    <property type="entry name" value="LysM"/>
</dbReference>
<dbReference type="PROSITE" id="PS51782">
    <property type="entry name" value="LYSM"/>
    <property type="match status" value="1"/>
</dbReference>
<dbReference type="Gene3D" id="2.70.70.10">
    <property type="entry name" value="Glucose Permease (Domain IIA)"/>
    <property type="match status" value="1"/>
</dbReference>
<organism evidence="3 4">
    <name type="scientific">Heliomicrobium gestii</name>
    <name type="common">Heliobacterium gestii</name>
    <dbReference type="NCBI Taxonomy" id="2699"/>
    <lineage>
        <taxon>Bacteria</taxon>
        <taxon>Bacillati</taxon>
        <taxon>Bacillota</taxon>
        <taxon>Clostridia</taxon>
        <taxon>Eubacteriales</taxon>
        <taxon>Heliobacteriaceae</taxon>
        <taxon>Heliomicrobium</taxon>
    </lineage>
</organism>
<protein>
    <submittedName>
        <fullName evidence="3">Peptidoglycan DD-metalloendopeptidase family protein</fullName>
    </submittedName>
</protein>
<evidence type="ECO:0000313" key="3">
    <source>
        <dbReference type="EMBL" id="MZP43174.1"/>
    </source>
</evidence>
<evidence type="ECO:0000259" key="2">
    <source>
        <dbReference type="PROSITE" id="PS51782"/>
    </source>
</evidence>
<keyword evidence="4" id="KW-1185">Reference proteome</keyword>
<dbReference type="RefSeq" id="WP_161261736.1">
    <property type="nucleotide sequence ID" value="NZ_JAFBDC010000005.1"/>
</dbReference>
<dbReference type="InterPro" id="IPR011055">
    <property type="entry name" value="Dup_hybrid_motif"/>
</dbReference>
<dbReference type="InterPro" id="IPR036779">
    <property type="entry name" value="LysM_dom_sf"/>
</dbReference>
<dbReference type="Gene3D" id="3.10.350.10">
    <property type="entry name" value="LysM domain"/>
    <property type="match status" value="1"/>
</dbReference>